<evidence type="ECO:0000259" key="2">
    <source>
        <dbReference type="Pfam" id="PF13229"/>
    </source>
</evidence>
<dbReference type="EMBL" id="JAZHOG010000005">
    <property type="protein sequence ID" value="MEJ8567797.1"/>
    <property type="molecule type" value="Genomic_DNA"/>
</dbReference>
<dbReference type="RefSeq" id="WP_354695120.1">
    <property type="nucleotide sequence ID" value="NZ_JAZHOG010000005.1"/>
</dbReference>
<evidence type="ECO:0000313" key="4">
    <source>
        <dbReference type="Proteomes" id="UP001359886"/>
    </source>
</evidence>
<accession>A0AAW9R8H7</accession>
<dbReference type="Pfam" id="PF13229">
    <property type="entry name" value="Beta_helix"/>
    <property type="match status" value="1"/>
</dbReference>
<gene>
    <name evidence="3" type="ORF">V3330_09185</name>
</gene>
<name>A0AAW9R8H7_9GAMM</name>
<protein>
    <submittedName>
        <fullName evidence="3">Right-handed parallel beta-helix repeat-containing protein</fullName>
    </submittedName>
</protein>
<dbReference type="InterPro" id="IPR026457">
    <property type="entry name" value="CSLREA_Nterm"/>
</dbReference>
<feature type="domain" description="Right handed beta helix" evidence="2">
    <location>
        <begin position="241"/>
        <end position="380"/>
    </location>
</feature>
<keyword evidence="4" id="KW-1185">Reference proteome</keyword>
<organism evidence="3 4">
    <name type="scientific">Elongatibacter sediminis</name>
    <dbReference type="NCBI Taxonomy" id="3119006"/>
    <lineage>
        <taxon>Bacteria</taxon>
        <taxon>Pseudomonadati</taxon>
        <taxon>Pseudomonadota</taxon>
        <taxon>Gammaproteobacteria</taxon>
        <taxon>Chromatiales</taxon>
        <taxon>Wenzhouxiangellaceae</taxon>
        <taxon>Elongatibacter</taxon>
    </lineage>
</organism>
<comment type="caution">
    <text evidence="3">The sequence shown here is derived from an EMBL/GenBank/DDBJ whole genome shotgun (WGS) entry which is preliminary data.</text>
</comment>
<reference evidence="3 4" key="1">
    <citation type="submission" date="2024-02" db="EMBL/GenBank/DDBJ databases">
        <title>A novel Wenzhouxiangellaceae bacterium, isolated from coastal sediments.</title>
        <authorList>
            <person name="Du Z.-J."/>
            <person name="Ye Y.-Q."/>
            <person name="Zhang X.-Y."/>
        </authorList>
    </citation>
    <scope>NUCLEOTIDE SEQUENCE [LARGE SCALE GENOMIC DNA]</scope>
    <source>
        <strain evidence="3 4">CH-27</strain>
    </source>
</reference>
<dbReference type="InterPro" id="IPR039448">
    <property type="entry name" value="Beta_helix"/>
</dbReference>
<feature type="region of interest" description="Disordered" evidence="1">
    <location>
        <begin position="494"/>
        <end position="545"/>
    </location>
</feature>
<dbReference type="Proteomes" id="UP001359886">
    <property type="component" value="Unassembled WGS sequence"/>
</dbReference>
<dbReference type="InterPro" id="IPR012334">
    <property type="entry name" value="Pectin_lyas_fold"/>
</dbReference>
<dbReference type="AlphaFoldDB" id="A0AAW9R8H7"/>
<dbReference type="Gene3D" id="2.160.20.10">
    <property type="entry name" value="Single-stranded right-handed beta-helix, Pectin lyase-like"/>
    <property type="match status" value="1"/>
</dbReference>
<dbReference type="SUPFAM" id="SSF51126">
    <property type="entry name" value="Pectin lyase-like"/>
    <property type="match status" value="1"/>
</dbReference>
<proteinExistence type="predicted"/>
<dbReference type="NCBIfam" id="TIGR04214">
    <property type="entry name" value="CSLREA_Nterm"/>
    <property type="match status" value="1"/>
</dbReference>
<evidence type="ECO:0000313" key="3">
    <source>
        <dbReference type="EMBL" id="MEJ8567797.1"/>
    </source>
</evidence>
<dbReference type="InterPro" id="IPR011050">
    <property type="entry name" value="Pectin_lyase_fold/virulence"/>
</dbReference>
<sequence>MRYYILVLLLAVFSISDGHANLIFVDTLEDELNSDGDCSLREAVESANQNIAVDECETGQSVQTDDIFVFLAGDIELETPLVITDRVTITGGGRDTLFLKSRPDYLTQFIKVDMADTSHDFELSDITLQGGGARPDAFQYCCGALQLMDGNQFTISNVAFRDNLTQIEHPDLYWVGGAAIFAGPLLSSPDPRLIIEDSVFDNNIARGIPGSDDGGDGLGAAISAREGQLGESVVNRPLAALTITRTEFRGNAAGRGGHAVYVQGDTDVFISESLFEENYDAVHGGFGDFGGIVFLWLYGAAPSRITGTSFIANATQNDRGVIVLNDGVLTVDNTTLYDNQAPAFEARSSSTLAVQYSTLVDNSQRSIVGVSAATVTLRGAIAWHEGTVSSECDFEPGVGYTSLGYNIDSDGTCATEATDYPGTDPGLAPLGYYGDDVPGFDLPTLLPGGAAVDAGELNTCLGALGAPLTADQRGETRPVNAYCKRAFDQSCVAQNSNSSRNRRVTSGLSLPRPNIAPASQDSALRPPSRTWPSIAGPMPRVSSPL</sequence>
<evidence type="ECO:0000256" key="1">
    <source>
        <dbReference type="SAM" id="MobiDB-lite"/>
    </source>
</evidence>